<evidence type="ECO:0000256" key="1">
    <source>
        <dbReference type="SAM" id="MobiDB-lite"/>
    </source>
</evidence>
<dbReference type="GO" id="GO:0042790">
    <property type="term" value="P:nucleolar large rRNA transcription by RNA polymerase I"/>
    <property type="evidence" value="ECO:0007669"/>
    <property type="project" value="InterPro"/>
</dbReference>
<feature type="compositionally biased region" description="Acidic residues" evidence="1">
    <location>
        <begin position="399"/>
        <end position="414"/>
    </location>
</feature>
<sequence length="571" mass="65797">MSSPLKKLSHAVSHRRDSRKTRGRDRGRSLYVKQYERYLDVLQKYFNEVNKKDVTNSEEAEWGNLEGSFVGNTFWTSDEKQGFFHGLARCGKKNIDRVSSMIGSKSPSHVQHYIDALDTELRWLRNHVDSSVRSQCLIKYEDIPAAWEMSFEWIDWEEACSQRLIDASNKIASEDGEKESSVNVEASGENSDNEPLKPQDLFNVPLMEKLCSQLYYNETSGLDNEEKTESFLTSSLLDDLLKIVKQKTKELVLNSAFLAELRFGKLESSAVFHRQASIRYRDVELSTRLSRFDRFNIPGFWKYLPFRQKLRVLKQNKRLKPQTFIEILSKDEDFLRHRQGRARLRKKNDIDSEEVLSSNSKDSPLLDLESVVPPTPPEASSDSVDDTSVNVESHTTMPESDDSPVEEDEEEDDINSYDMVQSRAYEKLLIDRVVCKETESLSEECEQVALLELVAQKELVSKLSLSDYTHHDTSVDYPRSSHTVDEESGSDDDIQPICYYYKDPMLIDSNPEDHPSERLQKQYVGLISYDLDALQERMDPHELLAQPVSSWEYSFPNSIESDEANEEGPEL</sequence>
<dbReference type="PANTHER" id="PTHR28079:SF1">
    <property type="entry name" value="RNA POLYMERASE I-SPECIFIC TRANSCRIPTION INITIATION FACTOR RRN5"/>
    <property type="match status" value="1"/>
</dbReference>
<dbReference type="PANTHER" id="PTHR28079">
    <property type="entry name" value="RNA POLYMERASE I-SPECIFIC TRANSCRIPTION INITIATION FACTOR RRN5"/>
    <property type="match status" value="1"/>
</dbReference>
<name>A0AAF0AVS2_9SCHI</name>
<dbReference type="EMBL" id="CP115612">
    <property type="protein sequence ID" value="WBW73876.1"/>
    <property type="molecule type" value="Genomic_DNA"/>
</dbReference>
<dbReference type="GO" id="GO:0001181">
    <property type="term" value="F:RNA polymerase I general transcription initiation factor activity"/>
    <property type="evidence" value="ECO:0007669"/>
    <property type="project" value="TreeGrafter"/>
</dbReference>
<feature type="region of interest" description="Disordered" evidence="1">
    <location>
        <begin position="1"/>
        <end position="26"/>
    </location>
</feature>
<organism evidence="2 3">
    <name type="scientific">Schizosaccharomyces osmophilus</name>
    <dbReference type="NCBI Taxonomy" id="2545709"/>
    <lineage>
        <taxon>Eukaryota</taxon>
        <taxon>Fungi</taxon>
        <taxon>Dikarya</taxon>
        <taxon>Ascomycota</taxon>
        <taxon>Taphrinomycotina</taxon>
        <taxon>Schizosaccharomycetes</taxon>
        <taxon>Schizosaccharomycetales</taxon>
        <taxon>Schizosaccharomycetaceae</taxon>
        <taxon>Schizosaccharomyces</taxon>
    </lineage>
</organism>
<dbReference type="GO" id="GO:0006361">
    <property type="term" value="P:transcription initiation at RNA polymerase I promoter"/>
    <property type="evidence" value="ECO:0007669"/>
    <property type="project" value="TreeGrafter"/>
</dbReference>
<gene>
    <name evidence="2" type="primary">rrn5</name>
    <name evidence="2" type="ORF">SOMG_03954</name>
</gene>
<reference evidence="2 3" key="1">
    <citation type="journal article" date="2023" name="G3 (Bethesda)">
        <title>A high-quality reference genome for the fission yeast Schizosaccharomyces osmophilus.</title>
        <authorList>
            <person name="Jia G.S."/>
            <person name="Zhang W.C."/>
            <person name="Liang Y."/>
            <person name="Liu X.H."/>
            <person name="Rhind N."/>
            <person name="Pidoux A."/>
            <person name="Brysch-Herzberg M."/>
            <person name="Du L.L."/>
        </authorList>
    </citation>
    <scope>NUCLEOTIDE SEQUENCE [LARGE SCALE GENOMIC DNA]</scope>
    <source>
        <strain evidence="2 3">CBS 15793</strain>
    </source>
</reference>
<dbReference type="Gene3D" id="1.10.10.60">
    <property type="entry name" value="Homeodomain-like"/>
    <property type="match status" value="1"/>
</dbReference>
<feature type="region of interest" description="Disordered" evidence="1">
    <location>
        <begin position="346"/>
        <end position="414"/>
    </location>
</feature>
<dbReference type="InterPro" id="IPR039601">
    <property type="entry name" value="Rrn5"/>
</dbReference>
<accession>A0AAF0AVS2</accession>
<dbReference type="RefSeq" id="XP_056038119.1">
    <property type="nucleotide sequence ID" value="XM_056182741.1"/>
</dbReference>
<proteinExistence type="predicted"/>
<dbReference type="Proteomes" id="UP001212411">
    <property type="component" value="Chromosome 2"/>
</dbReference>
<feature type="compositionally biased region" description="Polar residues" evidence="1">
    <location>
        <begin position="181"/>
        <end position="190"/>
    </location>
</feature>
<dbReference type="CDD" id="cd00167">
    <property type="entry name" value="SANT"/>
    <property type="match status" value="1"/>
</dbReference>
<feature type="region of interest" description="Disordered" evidence="1">
    <location>
        <begin position="474"/>
        <end position="495"/>
    </location>
</feature>
<dbReference type="KEGG" id="som:SOMG_03954"/>
<dbReference type="GO" id="GO:0000500">
    <property type="term" value="C:RNA polymerase I upstream activating factor complex"/>
    <property type="evidence" value="ECO:0007669"/>
    <property type="project" value="InterPro"/>
</dbReference>
<dbReference type="InterPro" id="IPR001005">
    <property type="entry name" value="SANT/Myb"/>
</dbReference>
<dbReference type="InterPro" id="IPR009057">
    <property type="entry name" value="Homeodomain-like_sf"/>
</dbReference>
<dbReference type="SUPFAM" id="SSF46689">
    <property type="entry name" value="Homeodomain-like"/>
    <property type="match status" value="1"/>
</dbReference>
<evidence type="ECO:0000313" key="2">
    <source>
        <dbReference type="EMBL" id="WBW73876.1"/>
    </source>
</evidence>
<evidence type="ECO:0000313" key="3">
    <source>
        <dbReference type="Proteomes" id="UP001212411"/>
    </source>
</evidence>
<feature type="compositionally biased region" description="Low complexity" evidence="1">
    <location>
        <begin position="380"/>
        <end position="393"/>
    </location>
</feature>
<keyword evidence="3" id="KW-1185">Reference proteome</keyword>
<dbReference type="GeneID" id="80877430"/>
<feature type="region of interest" description="Disordered" evidence="1">
    <location>
        <begin position="174"/>
        <end position="198"/>
    </location>
</feature>
<feature type="compositionally biased region" description="Basic residues" evidence="1">
    <location>
        <begin position="7"/>
        <end position="23"/>
    </location>
</feature>
<dbReference type="GO" id="GO:0000182">
    <property type="term" value="F:rDNA binding"/>
    <property type="evidence" value="ECO:0007669"/>
    <property type="project" value="TreeGrafter"/>
</dbReference>
<dbReference type="AlphaFoldDB" id="A0AAF0AVS2"/>
<protein>
    <submittedName>
        <fullName evidence="2">RNA polymerase I upstream activation factor complex subunit Rrn5</fullName>
    </submittedName>
</protein>